<proteinExistence type="predicted"/>
<keyword evidence="8" id="KW-1185">Reference proteome</keyword>
<feature type="region of interest" description="Disordered" evidence="4">
    <location>
        <begin position="940"/>
        <end position="968"/>
    </location>
</feature>
<evidence type="ECO:0000259" key="5">
    <source>
        <dbReference type="PROSITE" id="PS50090"/>
    </source>
</evidence>
<evidence type="ECO:0000256" key="3">
    <source>
        <dbReference type="ARBA" id="ARBA00023242"/>
    </source>
</evidence>
<dbReference type="InterPro" id="IPR031728">
    <property type="entry name" value="GlcAase_C"/>
</dbReference>
<protein>
    <recommendedName>
        <fullName evidence="9">Myb-like domain-containing protein</fullName>
    </recommendedName>
</protein>
<dbReference type="InterPro" id="IPR001005">
    <property type="entry name" value="SANT/Myb"/>
</dbReference>
<dbReference type="PANTHER" id="PTHR46380:SF2">
    <property type="entry name" value="CYCLIN-D-BINDING MYB-LIKE TRANSCRIPTION FACTOR 1"/>
    <property type="match status" value="1"/>
</dbReference>
<dbReference type="PANTHER" id="PTHR46380">
    <property type="entry name" value="CYCLIN-D-BINDING MYB-LIKE TRANSCRIPTION FACTOR 1"/>
    <property type="match status" value="1"/>
</dbReference>
<sequence>MLCMVVNLAKWQDGGIQKVLSLPKGQSTPQLIMSEFNSASCGGVPTVSDSFAVGSLWTIDYALQMAAVGYTAAYIHTRERGVAYNVLTAPNVPSGSPGNWMTNPPFYGLLVTAEALSSPNGSIVMDLNVGESKTSKTSTVSGYAVYDAADSAVNRLVFFNYANTSSSAPSYADFVVPANTFQKSTAVTVKYLVGNSLTEVKKIGWGGQTFASAGDGRAVSVNATWAPPNAQVECSKGCTIRVPSPGMALVFPTEEFSKAMGENATLLMAATAPTSSASDISWDNTSIAFLPTPTTEEPTLMLSITTPDAAPNTVDPDKIHTSASRDPTDPHKKKKKKRNREDESTATGDDQHKEKKKKRKHHERTEDATEEQDPAPAKTTPVADASSAEPEPILKKKKKKKDKGKERADVSLTEPTDAQIEADSQASAAALLSAIVAASVNNPENQQTNQQMQFQQNQAPAPSGQQFMQFPPMQYGYPPGAFDPSLPQAANMFATPGGAAFSELSFGSNEDLLRALQDLDMSKIANVLKTIGDTSNPQPTSGASFAPQLGFMPQQLEQMQPTTARPATASSNAIIGAPAPPRQHKQTFPPAPGQHGNPDHAHLLANKWLTASKLAELVAQEGGLFTRRENSPQSKRRKWEKQLRDINWLVFARHIENYISISWDRGLTEDQIREIIFTKNDQAKDTAFWCEITTAVPLRPIIAVYHYVRRKWHHHNKLGPWSSDEDALLVQAVTDLGQQWEKICLRVGRMASDCRDRFRNHIVGRETRATGHWSKEEEDKLISIVTDMTIKQGRDPDNDIFWGKVSDLMGGIRGRQQCRIKWTDALSKTVKNKGEKPRWSPQDAFILVHKVDSLNVSDDTEIDWKMLSDPDWNLWSAHAMQRRWLTLKRSVKGWEQMSHQDIMEILRVKKAHLPPPAPVVTTKKPKRKVTSAETVIEEASNVQASANESALAAGPSNSVATSSASSAQ</sequence>
<dbReference type="InterPro" id="IPR051651">
    <property type="entry name" value="DMTF1_DNA-bind_reg"/>
</dbReference>
<dbReference type="CDD" id="cd00167">
    <property type="entry name" value="SANT"/>
    <property type="match status" value="2"/>
</dbReference>
<dbReference type="GO" id="GO:0003700">
    <property type="term" value="F:DNA-binding transcription factor activity"/>
    <property type="evidence" value="ECO:0007669"/>
    <property type="project" value="TreeGrafter"/>
</dbReference>
<evidence type="ECO:0000256" key="4">
    <source>
        <dbReference type="SAM" id="MobiDB-lite"/>
    </source>
</evidence>
<dbReference type="Gene3D" id="3.20.20.80">
    <property type="entry name" value="Glycosidases"/>
    <property type="match status" value="1"/>
</dbReference>
<dbReference type="Pfam" id="PF00249">
    <property type="entry name" value="Myb_DNA-binding"/>
    <property type="match status" value="1"/>
</dbReference>
<evidence type="ECO:0000256" key="2">
    <source>
        <dbReference type="ARBA" id="ARBA00023125"/>
    </source>
</evidence>
<name>A0A8H5BG33_9AGAR</name>
<dbReference type="Proteomes" id="UP000567179">
    <property type="component" value="Unassembled WGS sequence"/>
</dbReference>
<evidence type="ECO:0000259" key="6">
    <source>
        <dbReference type="PROSITE" id="PS51294"/>
    </source>
</evidence>
<feature type="domain" description="Myb-like" evidence="5">
    <location>
        <begin position="765"/>
        <end position="826"/>
    </location>
</feature>
<evidence type="ECO:0000313" key="7">
    <source>
        <dbReference type="EMBL" id="KAF5322476.1"/>
    </source>
</evidence>
<keyword evidence="3" id="KW-0539">Nucleus</keyword>
<dbReference type="SUPFAM" id="SSF46689">
    <property type="entry name" value="Homeodomain-like"/>
    <property type="match status" value="2"/>
</dbReference>
<evidence type="ECO:0008006" key="9">
    <source>
        <dbReference type="Google" id="ProtNLM"/>
    </source>
</evidence>
<keyword evidence="2" id="KW-0238">DNA-binding</keyword>
<comment type="subcellular location">
    <subcellularLocation>
        <location evidence="1">Nucleus</location>
    </subcellularLocation>
</comment>
<feature type="domain" description="Myb-like" evidence="5">
    <location>
        <begin position="713"/>
        <end position="762"/>
    </location>
</feature>
<accession>A0A8H5BG33</accession>
<dbReference type="InterPro" id="IPR017930">
    <property type="entry name" value="Myb_dom"/>
</dbReference>
<dbReference type="PROSITE" id="PS51294">
    <property type="entry name" value="HTH_MYB"/>
    <property type="match status" value="1"/>
</dbReference>
<dbReference type="Pfam" id="PF16862">
    <property type="entry name" value="Glyco_hydro_79C"/>
    <property type="match status" value="1"/>
</dbReference>
<gene>
    <name evidence="7" type="ORF">D9619_000628</name>
</gene>
<dbReference type="SMART" id="SM00717">
    <property type="entry name" value="SANT"/>
    <property type="match status" value="2"/>
</dbReference>
<evidence type="ECO:0000313" key="8">
    <source>
        <dbReference type="Proteomes" id="UP000567179"/>
    </source>
</evidence>
<reference evidence="7 8" key="1">
    <citation type="journal article" date="2020" name="ISME J.">
        <title>Uncovering the hidden diversity of litter-decomposition mechanisms in mushroom-forming fungi.</title>
        <authorList>
            <person name="Floudas D."/>
            <person name="Bentzer J."/>
            <person name="Ahren D."/>
            <person name="Johansson T."/>
            <person name="Persson P."/>
            <person name="Tunlid A."/>
        </authorList>
    </citation>
    <scope>NUCLEOTIDE SEQUENCE [LARGE SCALE GENOMIC DNA]</scope>
    <source>
        <strain evidence="7 8">CBS 101986</strain>
    </source>
</reference>
<dbReference type="Gene3D" id="1.10.10.60">
    <property type="entry name" value="Homeodomain-like"/>
    <property type="match status" value="2"/>
</dbReference>
<evidence type="ECO:0000256" key="1">
    <source>
        <dbReference type="ARBA" id="ARBA00004123"/>
    </source>
</evidence>
<feature type="domain" description="HTH myb-type" evidence="6">
    <location>
        <begin position="719"/>
        <end position="766"/>
    </location>
</feature>
<comment type="caution">
    <text evidence="7">The sequence shown here is derived from an EMBL/GenBank/DDBJ whole genome shotgun (WGS) entry which is preliminary data.</text>
</comment>
<dbReference type="InterPro" id="IPR009057">
    <property type="entry name" value="Homeodomain-like_sf"/>
</dbReference>
<organism evidence="7 8">
    <name type="scientific">Psilocybe cf. subviscida</name>
    <dbReference type="NCBI Taxonomy" id="2480587"/>
    <lineage>
        <taxon>Eukaryota</taxon>
        <taxon>Fungi</taxon>
        <taxon>Dikarya</taxon>
        <taxon>Basidiomycota</taxon>
        <taxon>Agaricomycotina</taxon>
        <taxon>Agaricomycetes</taxon>
        <taxon>Agaricomycetidae</taxon>
        <taxon>Agaricales</taxon>
        <taxon>Agaricineae</taxon>
        <taxon>Strophariaceae</taxon>
        <taxon>Psilocybe</taxon>
    </lineage>
</organism>
<dbReference type="GO" id="GO:0005634">
    <property type="term" value="C:nucleus"/>
    <property type="evidence" value="ECO:0007669"/>
    <property type="project" value="UniProtKB-SubCell"/>
</dbReference>
<feature type="region of interest" description="Disordered" evidence="4">
    <location>
        <begin position="306"/>
        <end position="415"/>
    </location>
</feature>
<dbReference type="OrthoDB" id="39591at2759"/>
<dbReference type="EMBL" id="JAACJJ010000028">
    <property type="protein sequence ID" value="KAF5322476.1"/>
    <property type="molecule type" value="Genomic_DNA"/>
</dbReference>
<feature type="compositionally biased region" description="Basic and acidic residues" evidence="4">
    <location>
        <begin position="339"/>
        <end position="353"/>
    </location>
</feature>
<feature type="compositionally biased region" description="Low complexity" evidence="4">
    <location>
        <begin position="956"/>
        <end position="968"/>
    </location>
</feature>
<dbReference type="GO" id="GO:0000976">
    <property type="term" value="F:transcription cis-regulatory region binding"/>
    <property type="evidence" value="ECO:0007669"/>
    <property type="project" value="TreeGrafter"/>
</dbReference>
<dbReference type="PROSITE" id="PS50090">
    <property type="entry name" value="MYB_LIKE"/>
    <property type="match status" value="2"/>
</dbReference>
<dbReference type="AlphaFoldDB" id="A0A8H5BG33"/>